<proteinExistence type="predicted"/>
<keyword evidence="2" id="KW-0732">Signal</keyword>
<evidence type="ECO:0000313" key="3">
    <source>
        <dbReference type="EMBL" id="KAA1097768.1"/>
    </source>
</evidence>
<keyword evidence="5" id="KW-1185">Reference proteome</keyword>
<evidence type="ECO:0000313" key="5">
    <source>
        <dbReference type="Proteomes" id="UP000324748"/>
    </source>
</evidence>
<evidence type="ECO:0000256" key="2">
    <source>
        <dbReference type="SAM" id="SignalP"/>
    </source>
</evidence>
<dbReference type="EMBL" id="VSWC01000066">
    <property type="protein sequence ID" value="KAA1097768.1"/>
    <property type="molecule type" value="Genomic_DNA"/>
</dbReference>
<evidence type="ECO:0000313" key="6">
    <source>
        <dbReference type="Proteomes" id="UP000325313"/>
    </source>
</evidence>
<evidence type="ECO:0000256" key="1">
    <source>
        <dbReference type="SAM" id="MobiDB-lite"/>
    </source>
</evidence>
<organism evidence="4 6">
    <name type="scientific">Puccinia graminis f. sp. tritici</name>
    <dbReference type="NCBI Taxonomy" id="56615"/>
    <lineage>
        <taxon>Eukaryota</taxon>
        <taxon>Fungi</taxon>
        <taxon>Dikarya</taxon>
        <taxon>Basidiomycota</taxon>
        <taxon>Pucciniomycotina</taxon>
        <taxon>Pucciniomycetes</taxon>
        <taxon>Pucciniales</taxon>
        <taxon>Pucciniaceae</taxon>
        <taxon>Puccinia</taxon>
    </lineage>
</organism>
<reference evidence="5 6" key="1">
    <citation type="submission" date="2019-05" db="EMBL/GenBank/DDBJ databases">
        <title>Emergence of the Ug99 lineage of the wheat stem rust pathogen through somatic hybridization.</title>
        <authorList>
            <person name="Li F."/>
            <person name="Upadhyaya N.M."/>
            <person name="Sperschneider J."/>
            <person name="Matny O."/>
            <person name="Nguyen-Phuc H."/>
            <person name="Mago R."/>
            <person name="Raley C."/>
            <person name="Miller M.E."/>
            <person name="Silverstein K.A.T."/>
            <person name="Henningsen E."/>
            <person name="Hirsch C.D."/>
            <person name="Visser B."/>
            <person name="Pretorius Z.A."/>
            <person name="Steffenson B.J."/>
            <person name="Schwessinger B."/>
            <person name="Dodds P.N."/>
            <person name="Figueroa M."/>
        </authorList>
    </citation>
    <scope>NUCLEOTIDE SEQUENCE [LARGE SCALE GENOMIC DNA]</scope>
    <source>
        <strain evidence="3">21-0</strain>
        <strain evidence="4 6">Ug99</strain>
    </source>
</reference>
<accession>A0A5B0RL41</accession>
<dbReference type="OrthoDB" id="406631at2759"/>
<dbReference type="EMBL" id="VDEP01000173">
    <property type="protein sequence ID" value="KAA1126002.1"/>
    <property type="molecule type" value="Genomic_DNA"/>
</dbReference>
<sequence>MKTVQAGCRLWAFCLLVLAIGSHGEVQTALNTTKDSLSNNNLHGGSRSPGAHSSSARSAGPKPGFVTAPGDGHLYLNDELFDFRSFNTPTIFDGQEFQGRDLLQTVLAFATPVTRTYTLHVANNMFSDGVQSPSSSHILGWYSDANGELLLSSP</sequence>
<feature type="signal peptide" evidence="2">
    <location>
        <begin position="1"/>
        <end position="24"/>
    </location>
</feature>
<comment type="caution">
    <text evidence="4">The sequence shown here is derived from an EMBL/GenBank/DDBJ whole genome shotgun (WGS) entry which is preliminary data.</text>
</comment>
<dbReference type="Proteomes" id="UP000324748">
    <property type="component" value="Unassembled WGS sequence"/>
</dbReference>
<dbReference type="AlphaFoldDB" id="A0A5B0RL41"/>
<protein>
    <submittedName>
        <fullName evidence="4">Uncharacterized protein</fullName>
    </submittedName>
</protein>
<dbReference type="Proteomes" id="UP000325313">
    <property type="component" value="Unassembled WGS sequence"/>
</dbReference>
<gene>
    <name evidence="3" type="ORF">PGT21_019264</name>
    <name evidence="4" type="ORF">PGTUg99_010146</name>
</gene>
<name>A0A5B0RL41_PUCGR</name>
<evidence type="ECO:0000313" key="4">
    <source>
        <dbReference type="EMBL" id="KAA1126002.1"/>
    </source>
</evidence>
<feature type="chain" id="PRO_5036138149" evidence="2">
    <location>
        <begin position="25"/>
        <end position="154"/>
    </location>
</feature>
<feature type="region of interest" description="Disordered" evidence="1">
    <location>
        <begin position="35"/>
        <end position="63"/>
    </location>
</feature>